<proteinExistence type="predicted"/>
<organism evidence="1 2">
    <name type="scientific">candidate division CPR3 bacterium 4484_211</name>
    <dbReference type="NCBI Taxonomy" id="1968527"/>
    <lineage>
        <taxon>Bacteria</taxon>
        <taxon>Bacteria division CPR3</taxon>
    </lineage>
</organism>
<evidence type="ECO:0000313" key="2">
    <source>
        <dbReference type="Proteomes" id="UP000192520"/>
    </source>
</evidence>
<gene>
    <name evidence="1" type="ORF">B5M47_02025</name>
</gene>
<name>A0A1W9NY13_UNCC3</name>
<dbReference type="STRING" id="1968527.B5M47_02025"/>
<sequence>MGNILLGSLAKLFSFTNSRYVNRFVPVKWEYSCGRLAINTSEERRAVDDLKAAIENIKGMEEKYPFLNELEEVLFIVVRDLDDFRLTVCVHNGDAEVTVGWNCDKRPSFILPLFSQNLRNLREVTADGDIDLKEAYRIVRVLFIPFLKGLYQGDYSHLPKDKAYLNLDNFIQVEVFNEEKVEVEGFPGPARATVVNVDGQWLVFEGFQGDPDVRYSMNMKQALEFAYLIRVKMAKKDIKDFWALRKYVDRYNRLKEEVKTYERKWHNVSDLV</sequence>
<evidence type="ECO:0000313" key="1">
    <source>
        <dbReference type="EMBL" id="OQX51051.1"/>
    </source>
</evidence>
<accession>A0A1W9NY13</accession>
<comment type="caution">
    <text evidence="1">The sequence shown here is derived from an EMBL/GenBank/DDBJ whole genome shotgun (WGS) entry which is preliminary data.</text>
</comment>
<protein>
    <submittedName>
        <fullName evidence="1">Uncharacterized protein</fullName>
    </submittedName>
</protein>
<dbReference type="EMBL" id="MZGJ01000009">
    <property type="protein sequence ID" value="OQX51051.1"/>
    <property type="molecule type" value="Genomic_DNA"/>
</dbReference>
<dbReference type="AlphaFoldDB" id="A0A1W9NY13"/>
<dbReference type="Proteomes" id="UP000192520">
    <property type="component" value="Unassembled WGS sequence"/>
</dbReference>
<reference evidence="2" key="1">
    <citation type="submission" date="2017-03" db="EMBL/GenBank/DDBJ databases">
        <title>Novel pathways for hydrocarbon cycling and metabolic interdependencies in hydrothermal sediment communities.</title>
        <authorList>
            <person name="Dombrowski N."/>
            <person name="Seitz K."/>
            <person name="Teske A."/>
            <person name="Baker B."/>
        </authorList>
    </citation>
    <scope>NUCLEOTIDE SEQUENCE [LARGE SCALE GENOMIC DNA]</scope>
</reference>